<evidence type="ECO:0000256" key="7">
    <source>
        <dbReference type="HAMAP-Rule" id="MF_00116"/>
    </source>
</evidence>
<reference evidence="9 10" key="1">
    <citation type="submission" date="2018-08" db="EMBL/GenBank/DDBJ databases">
        <title>A genome reference for cultivated species of the human gut microbiota.</title>
        <authorList>
            <person name="Zou Y."/>
            <person name="Xue W."/>
            <person name="Luo G."/>
        </authorList>
    </citation>
    <scope>NUCLEOTIDE SEQUENCE [LARGE SCALE GENOMIC DNA]</scope>
    <source>
        <strain evidence="9 10">AM25-6</strain>
    </source>
</reference>
<evidence type="ECO:0000256" key="4">
    <source>
        <dbReference type="ARBA" id="ARBA00022842"/>
    </source>
</evidence>
<comment type="caution">
    <text evidence="7">Lacks conserved residue(s) required for the propagation of feature annotation.</text>
</comment>
<evidence type="ECO:0000256" key="2">
    <source>
        <dbReference type="ARBA" id="ARBA00022723"/>
    </source>
</evidence>
<evidence type="ECO:0000313" key="9">
    <source>
        <dbReference type="EMBL" id="RGD73341.1"/>
    </source>
</evidence>
<dbReference type="AlphaFoldDB" id="A0A3E3DVS0"/>
<evidence type="ECO:0000313" key="10">
    <source>
        <dbReference type="Proteomes" id="UP000261212"/>
    </source>
</evidence>
<gene>
    <name evidence="7" type="primary">dut</name>
    <name evidence="9" type="ORF">DW687_09885</name>
</gene>
<organism evidence="9 10">
    <name type="scientific">Anaerofustis stercorihominis</name>
    <dbReference type="NCBI Taxonomy" id="214853"/>
    <lineage>
        <taxon>Bacteria</taxon>
        <taxon>Bacillati</taxon>
        <taxon>Bacillota</taxon>
        <taxon>Clostridia</taxon>
        <taxon>Eubacteriales</taxon>
        <taxon>Eubacteriaceae</taxon>
        <taxon>Anaerofustis</taxon>
    </lineage>
</organism>
<dbReference type="Gene3D" id="2.70.40.10">
    <property type="match status" value="1"/>
</dbReference>
<sequence>MKNVKVEIINKSKYPLPEYATKGSAGADLYANIDEDIILRQGEISLIPTGIYIKLPVGYEAQIRARSGLSLKHGVTLVNGIGTIDSDYRGEIGIIITTLKNEPFRVTPGMKIAQMVISKHEIAEFTEVENLDETDRGEGGFGHSGV</sequence>
<dbReference type="UniPathway" id="UPA00610">
    <property type="reaction ID" value="UER00666"/>
</dbReference>
<dbReference type="GO" id="GO:0046081">
    <property type="term" value="P:dUTP catabolic process"/>
    <property type="evidence" value="ECO:0007669"/>
    <property type="project" value="InterPro"/>
</dbReference>
<dbReference type="NCBIfam" id="TIGR00576">
    <property type="entry name" value="dut"/>
    <property type="match status" value="1"/>
</dbReference>
<comment type="caution">
    <text evidence="9">The sequence shown here is derived from an EMBL/GenBank/DDBJ whole genome shotgun (WGS) entry which is preliminary data.</text>
</comment>
<dbReference type="InterPro" id="IPR033704">
    <property type="entry name" value="dUTPase_trimeric"/>
</dbReference>
<evidence type="ECO:0000256" key="6">
    <source>
        <dbReference type="ARBA" id="ARBA00047686"/>
    </source>
</evidence>
<name>A0A3E3DVS0_9FIRM</name>
<comment type="pathway">
    <text evidence="7">Pyrimidine metabolism; dUMP biosynthesis; dUMP from dCTP (dUTP route): step 2/2.</text>
</comment>
<comment type="similarity">
    <text evidence="1 7">Belongs to the dUTPase family.</text>
</comment>
<comment type="function">
    <text evidence="7">This enzyme is involved in nucleotide metabolism: it produces dUMP, the immediate precursor of thymidine nucleotides and it decreases the intracellular concentration of dUTP so that uracil cannot be incorporated into DNA.</text>
</comment>
<dbReference type="Proteomes" id="UP000261212">
    <property type="component" value="Unassembled WGS sequence"/>
</dbReference>
<evidence type="ECO:0000256" key="5">
    <source>
        <dbReference type="ARBA" id="ARBA00023080"/>
    </source>
</evidence>
<keyword evidence="2 7" id="KW-0479">Metal-binding</keyword>
<comment type="catalytic activity">
    <reaction evidence="6 7">
        <text>dUTP + H2O = dUMP + diphosphate + H(+)</text>
        <dbReference type="Rhea" id="RHEA:10248"/>
        <dbReference type="ChEBI" id="CHEBI:15377"/>
        <dbReference type="ChEBI" id="CHEBI:15378"/>
        <dbReference type="ChEBI" id="CHEBI:33019"/>
        <dbReference type="ChEBI" id="CHEBI:61555"/>
        <dbReference type="ChEBI" id="CHEBI:246422"/>
        <dbReference type="EC" id="3.6.1.23"/>
    </reaction>
</comment>
<feature type="domain" description="dUTPase-like" evidence="8">
    <location>
        <begin position="14"/>
        <end position="145"/>
    </location>
</feature>
<comment type="cofactor">
    <cofactor evidence="7">
        <name>Mg(2+)</name>
        <dbReference type="ChEBI" id="CHEBI:18420"/>
    </cofactor>
</comment>
<dbReference type="PANTHER" id="PTHR11241">
    <property type="entry name" value="DEOXYURIDINE 5'-TRIPHOSPHATE NUCLEOTIDOHYDROLASE"/>
    <property type="match status" value="1"/>
</dbReference>
<dbReference type="EC" id="3.6.1.23" evidence="7"/>
<dbReference type="GO" id="GO:0006226">
    <property type="term" value="P:dUMP biosynthetic process"/>
    <property type="evidence" value="ECO:0007669"/>
    <property type="project" value="UniProtKB-UniRule"/>
</dbReference>
<dbReference type="NCBIfam" id="NF001862">
    <property type="entry name" value="PRK00601.1"/>
    <property type="match status" value="1"/>
</dbReference>
<evidence type="ECO:0000256" key="1">
    <source>
        <dbReference type="ARBA" id="ARBA00006581"/>
    </source>
</evidence>
<feature type="binding site" evidence="7">
    <location>
        <begin position="83"/>
        <end position="85"/>
    </location>
    <ligand>
        <name>substrate</name>
    </ligand>
</feature>
<dbReference type="GO" id="GO:0000287">
    <property type="term" value="F:magnesium ion binding"/>
    <property type="evidence" value="ECO:0007669"/>
    <property type="project" value="UniProtKB-UniRule"/>
</dbReference>
<dbReference type="CDD" id="cd07557">
    <property type="entry name" value="trimeric_dUTPase"/>
    <property type="match status" value="1"/>
</dbReference>
<dbReference type="HAMAP" id="MF_00116">
    <property type="entry name" value="dUTPase_bact"/>
    <property type="match status" value="1"/>
</dbReference>
<keyword evidence="5 7" id="KW-0546">Nucleotide metabolism</keyword>
<dbReference type="InterPro" id="IPR029054">
    <property type="entry name" value="dUTPase-like"/>
</dbReference>
<dbReference type="FunFam" id="2.70.40.10:FF:000002">
    <property type="entry name" value="dUTP diphosphatase"/>
    <property type="match status" value="1"/>
</dbReference>
<protein>
    <recommendedName>
        <fullName evidence="7">Deoxyuridine 5'-triphosphate nucleotidohydrolase</fullName>
        <shortName evidence="7">dUTPase</shortName>
        <ecNumber evidence="7">3.6.1.23</ecNumber>
    </recommendedName>
    <alternativeName>
        <fullName evidence="7">dUTP pyrophosphatase</fullName>
    </alternativeName>
</protein>
<dbReference type="InterPro" id="IPR036157">
    <property type="entry name" value="dUTPase-like_sf"/>
</dbReference>
<evidence type="ECO:0000259" key="8">
    <source>
        <dbReference type="Pfam" id="PF00692"/>
    </source>
</evidence>
<proteinExistence type="inferred from homology"/>
<dbReference type="EMBL" id="QUSM01000006">
    <property type="protein sequence ID" value="RGD73341.1"/>
    <property type="molecule type" value="Genomic_DNA"/>
</dbReference>
<dbReference type="InterPro" id="IPR008181">
    <property type="entry name" value="dUTPase"/>
</dbReference>
<keyword evidence="4 7" id="KW-0460">Magnesium</keyword>
<dbReference type="GO" id="GO:0004170">
    <property type="term" value="F:dUTP diphosphatase activity"/>
    <property type="evidence" value="ECO:0007669"/>
    <property type="project" value="UniProtKB-UniRule"/>
</dbReference>
<feature type="binding site" evidence="7">
    <location>
        <begin position="66"/>
        <end position="68"/>
    </location>
    <ligand>
        <name>substrate</name>
    </ligand>
</feature>
<feature type="binding site" evidence="7">
    <location>
        <position position="79"/>
    </location>
    <ligand>
        <name>substrate</name>
    </ligand>
</feature>
<evidence type="ECO:0000256" key="3">
    <source>
        <dbReference type="ARBA" id="ARBA00022801"/>
    </source>
</evidence>
<accession>A0A3E3DVS0</accession>
<dbReference type="SUPFAM" id="SSF51283">
    <property type="entry name" value="dUTPase-like"/>
    <property type="match status" value="1"/>
</dbReference>
<dbReference type="PANTHER" id="PTHR11241:SF0">
    <property type="entry name" value="DEOXYURIDINE 5'-TRIPHOSPHATE NUCLEOTIDOHYDROLASE"/>
    <property type="match status" value="1"/>
</dbReference>
<keyword evidence="3 7" id="KW-0378">Hydrolase</keyword>
<dbReference type="RefSeq" id="WP_117532616.1">
    <property type="nucleotide sequence ID" value="NZ_QUSM01000006.1"/>
</dbReference>
<dbReference type="Pfam" id="PF00692">
    <property type="entry name" value="dUTPase"/>
    <property type="match status" value="1"/>
</dbReference>